<dbReference type="InterPro" id="IPR014001">
    <property type="entry name" value="Helicase_ATP-bd"/>
</dbReference>
<dbReference type="PROSITE" id="PS00039">
    <property type="entry name" value="DEAD_ATP_HELICASE"/>
    <property type="match status" value="1"/>
</dbReference>
<dbReference type="PROSITE" id="PS51194">
    <property type="entry name" value="HELICASE_CTER"/>
    <property type="match status" value="1"/>
</dbReference>
<protein>
    <recommendedName>
        <fullName evidence="3">RNA helicase</fullName>
        <ecNumber evidence="3">3.6.4.13</ecNumber>
    </recommendedName>
</protein>
<dbReference type="Gene3D" id="3.40.50.300">
    <property type="entry name" value="P-loop containing nucleotide triphosphate hydrolases"/>
    <property type="match status" value="2"/>
</dbReference>
<dbReference type="InterPro" id="IPR001650">
    <property type="entry name" value="Helicase_C-like"/>
</dbReference>
<keyword evidence="7 12" id="KW-0378">Hydrolase</keyword>
<comment type="function">
    <text evidence="11">ATP-dependent RNA helicase required for 60S ribosomal subunit synthesis. Involved in efficient pre-rRNA processing, predominantly at site A3, which is necessary for the normal formation of 25S and 5.8S rRNAs.</text>
</comment>
<evidence type="ECO:0000259" key="13">
    <source>
        <dbReference type="PROSITE" id="PS51192"/>
    </source>
</evidence>
<accession>A0ABN9QHG1</accession>
<reference evidence="15" key="1">
    <citation type="submission" date="2023-10" db="EMBL/GenBank/DDBJ databases">
        <authorList>
            <person name="Chen Y."/>
            <person name="Shah S."/>
            <person name="Dougan E. K."/>
            <person name="Thang M."/>
            <person name="Chan C."/>
        </authorList>
    </citation>
    <scope>NUCLEOTIDE SEQUENCE [LARGE SCALE GENOMIC DNA]</scope>
</reference>
<keyword evidence="6 12" id="KW-0547">Nucleotide-binding</keyword>
<dbReference type="SUPFAM" id="SSF52540">
    <property type="entry name" value="P-loop containing nucleoside triphosphate hydrolases"/>
    <property type="match status" value="1"/>
</dbReference>
<evidence type="ECO:0000313" key="16">
    <source>
        <dbReference type="Proteomes" id="UP001189429"/>
    </source>
</evidence>
<keyword evidence="16" id="KW-1185">Reference proteome</keyword>
<dbReference type="Pfam" id="PF00270">
    <property type="entry name" value="DEAD"/>
    <property type="match status" value="1"/>
</dbReference>
<keyword evidence="8 12" id="KW-0347">Helicase</keyword>
<dbReference type="CDD" id="cd00268">
    <property type="entry name" value="DEADc"/>
    <property type="match status" value="1"/>
</dbReference>
<dbReference type="SMART" id="SM00490">
    <property type="entry name" value="HELICc"/>
    <property type="match status" value="1"/>
</dbReference>
<dbReference type="Pfam" id="PF00271">
    <property type="entry name" value="Helicase_C"/>
    <property type="match status" value="1"/>
</dbReference>
<comment type="subcellular location">
    <subcellularLocation>
        <location evidence="1">Nucleus</location>
        <location evidence="1">Nucleolus</location>
    </subcellularLocation>
</comment>
<name>A0ABN9QHG1_9DINO</name>
<dbReference type="InterPro" id="IPR027417">
    <property type="entry name" value="P-loop_NTPase"/>
</dbReference>
<gene>
    <name evidence="15" type="ORF">PCOR1329_LOCUS11085</name>
</gene>
<dbReference type="Proteomes" id="UP001189429">
    <property type="component" value="Unassembled WGS sequence"/>
</dbReference>
<evidence type="ECO:0000256" key="7">
    <source>
        <dbReference type="ARBA" id="ARBA00022801"/>
    </source>
</evidence>
<feature type="domain" description="Helicase ATP-binding" evidence="13">
    <location>
        <begin position="12"/>
        <end position="199"/>
    </location>
</feature>
<keyword evidence="10" id="KW-0539">Nucleus</keyword>
<evidence type="ECO:0000256" key="12">
    <source>
        <dbReference type="RuleBase" id="RU000492"/>
    </source>
</evidence>
<dbReference type="PROSITE" id="PS51192">
    <property type="entry name" value="HELICASE_ATP_BIND_1"/>
    <property type="match status" value="1"/>
</dbReference>
<dbReference type="EMBL" id="CAUYUJ010003183">
    <property type="protein sequence ID" value="CAK0804187.1"/>
    <property type="molecule type" value="Genomic_DNA"/>
</dbReference>
<evidence type="ECO:0000256" key="6">
    <source>
        <dbReference type="ARBA" id="ARBA00022741"/>
    </source>
</evidence>
<proteinExistence type="inferred from homology"/>
<evidence type="ECO:0000256" key="3">
    <source>
        <dbReference type="ARBA" id="ARBA00012552"/>
    </source>
</evidence>
<dbReference type="InterPro" id="IPR044742">
    <property type="entry name" value="DEAD/DEAH_RhlB"/>
</dbReference>
<evidence type="ECO:0000256" key="4">
    <source>
        <dbReference type="ARBA" id="ARBA00022517"/>
    </source>
</evidence>
<dbReference type="EC" id="3.6.4.13" evidence="3"/>
<sequence length="405" mass="44523">MESPMPIQQQALPLLLRGFDLVGIAKTGSGKTLAFLLPGVVHIEAQEPLDGAVASPIALVLAPVRELAVQIAEEANKLLAKSSASARHPKGLGAVALYGGGARVRWDQLAELQKGWCQIVTATPGRACDFLQSGDLSLGRVTYFVLDEADRMLECGFEEQMGQIAGSIRSDRQTLFFSATWPAVVQKLASRMCHSPPVRVTVGQKQDGDGPTARGDIVQEIVVLDGMEWEEVDAKKQEIMYSHIRTLLQDPVHKVLVFVNTKNMSWEVAGKLTEEGFSAEFMYGGRSQDVRADIVRKFKEGEIKLLVTTDVMARGLDIPHDISHVVVFDCYGGIEEYVHRIGRTARGPYGRGHALTFFEYDPKYSGMASELLEVLQQAGQPVPPELQRIADEVASGERKVVRKKW</sequence>
<comment type="caution">
    <text evidence="15">The sequence shown here is derived from an EMBL/GenBank/DDBJ whole genome shotgun (WGS) entry which is preliminary data.</text>
</comment>
<evidence type="ECO:0000256" key="2">
    <source>
        <dbReference type="ARBA" id="ARBA00009334"/>
    </source>
</evidence>
<feature type="domain" description="Helicase C-terminal" evidence="14">
    <location>
        <begin position="239"/>
        <end position="390"/>
    </location>
</feature>
<dbReference type="PANTHER" id="PTHR47958">
    <property type="entry name" value="ATP-DEPENDENT RNA HELICASE DBP3"/>
    <property type="match status" value="1"/>
</dbReference>
<keyword evidence="9 12" id="KW-0067">ATP-binding</keyword>
<evidence type="ECO:0000256" key="5">
    <source>
        <dbReference type="ARBA" id="ARBA00022552"/>
    </source>
</evidence>
<evidence type="ECO:0000256" key="1">
    <source>
        <dbReference type="ARBA" id="ARBA00004604"/>
    </source>
</evidence>
<keyword evidence="5" id="KW-0698">rRNA processing</keyword>
<evidence type="ECO:0000256" key="10">
    <source>
        <dbReference type="ARBA" id="ARBA00023242"/>
    </source>
</evidence>
<comment type="similarity">
    <text evidence="2">Belongs to the DEAD box helicase family. DDX5/DBP2 subfamily.</text>
</comment>
<keyword evidence="4" id="KW-0690">Ribosome biogenesis</keyword>
<evidence type="ECO:0000256" key="11">
    <source>
        <dbReference type="ARBA" id="ARBA00037449"/>
    </source>
</evidence>
<evidence type="ECO:0000259" key="14">
    <source>
        <dbReference type="PROSITE" id="PS51194"/>
    </source>
</evidence>
<evidence type="ECO:0000256" key="9">
    <source>
        <dbReference type="ARBA" id="ARBA00022840"/>
    </source>
</evidence>
<organism evidence="15 16">
    <name type="scientific">Prorocentrum cordatum</name>
    <dbReference type="NCBI Taxonomy" id="2364126"/>
    <lineage>
        <taxon>Eukaryota</taxon>
        <taxon>Sar</taxon>
        <taxon>Alveolata</taxon>
        <taxon>Dinophyceae</taxon>
        <taxon>Prorocentrales</taxon>
        <taxon>Prorocentraceae</taxon>
        <taxon>Prorocentrum</taxon>
    </lineage>
</organism>
<dbReference type="CDD" id="cd18787">
    <property type="entry name" value="SF2_C_DEAD"/>
    <property type="match status" value="1"/>
</dbReference>
<dbReference type="SMART" id="SM00487">
    <property type="entry name" value="DEXDc"/>
    <property type="match status" value="1"/>
</dbReference>
<dbReference type="InterPro" id="IPR000629">
    <property type="entry name" value="RNA-helicase_DEAD-box_CS"/>
</dbReference>
<evidence type="ECO:0000313" key="15">
    <source>
        <dbReference type="EMBL" id="CAK0804187.1"/>
    </source>
</evidence>
<evidence type="ECO:0000256" key="8">
    <source>
        <dbReference type="ARBA" id="ARBA00022806"/>
    </source>
</evidence>
<dbReference type="InterPro" id="IPR011545">
    <property type="entry name" value="DEAD/DEAH_box_helicase_dom"/>
</dbReference>